<gene>
    <name evidence="1" type="ORF">SS50377_16767</name>
    <name evidence="2" type="ORF">SS50377_21056</name>
</gene>
<accession>V6LHF0</accession>
<evidence type="ECO:0000313" key="1">
    <source>
        <dbReference type="EMBL" id="EST43713.1"/>
    </source>
</evidence>
<reference evidence="2" key="2">
    <citation type="submission" date="2020-12" db="EMBL/GenBank/DDBJ databases">
        <title>New Spironucleus salmonicida genome in near-complete chromosomes.</title>
        <authorList>
            <person name="Xu F."/>
            <person name="Kurt Z."/>
            <person name="Jimenez-Gonzalez A."/>
            <person name="Astvaldsson A."/>
            <person name="Andersson J.O."/>
            <person name="Svard S.G."/>
        </authorList>
    </citation>
    <scope>NUCLEOTIDE SEQUENCE</scope>
    <source>
        <strain evidence="2">ATCC 50377</strain>
    </source>
</reference>
<dbReference type="EMBL" id="KI546135">
    <property type="protein sequence ID" value="EST43713.1"/>
    <property type="molecule type" value="Genomic_DNA"/>
</dbReference>
<protein>
    <submittedName>
        <fullName evidence="1">Uncharacterized protein</fullName>
    </submittedName>
</protein>
<dbReference type="EMBL" id="AUWU02000001">
    <property type="protein sequence ID" value="KAH0577702.1"/>
    <property type="molecule type" value="Genomic_DNA"/>
</dbReference>
<dbReference type="VEuPathDB" id="GiardiaDB:SS50377_21056"/>
<reference evidence="1 2" key="1">
    <citation type="journal article" date="2014" name="PLoS Genet.">
        <title>The Genome of Spironucleus salmonicida Highlights a Fish Pathogen Adapted to Fluctuating Environments.</title>
        <authorList>
            <person name="Xu F."/>
            <person name="Jerlstrom-Hultqvist J."/>
            <person name="Einarsson E."/>
            <person name="Astvaldsson A."/>
            <person name="Svard S.G."/>
            <person name="Andersson J.O."/>
        </authorList>
    </citation>
    <scope>NUCLEOTIDE SEQUENCE</scope>
    <source>
        <strain evidence="2">ATCC 50377</strain>
    </source>
</reference>
<evidence type="ECO:0000313" key="3">
    <source>
        <dbReference type="Proteomes" id="UP000018208"/>
    </source>
</evidence>
<proteinExistence type="predicted"/>
<name>V6LHF0_9EUKA</name>
<organism evidence="1">
    <name type="scientific">Spironucleus salmonicida</name>
    <dbReference type="NCBI Taxonomy" id="348837"/>
    <lineage>
        <taxon>Eukaryota</taxon>
        <taxon>Metamonada</taxon>
        <taxon>Diplomonadida</taxon>
        <taxon>Hexamitidae</taxon>
        <taxon>Hexamitinae</taxon>
        <taxon>Spironucleus</taxon>
    </lineage>
</organism>
<evidence type="ECO:0000313" key="2">
    <source>
        <dbReference type="EMBL" id="KAH0577702.1"/>
    </source>
</evidence>
<dbReference type="AlphaFoldDB" id="V6LHF0"/>
<dbReference type="Proteomes" id="UP000018208">
    <property type="component" value="Unassembled WGS sequence"/>
</dbReference>
<keyword evidence="3" id="KW-1185">Reference proteome</keyword>
<sequence>MSLFEIQCGSQFHDKYNYNLVQPHTYWQERKVVFMDQKDIHYTQVEKMIKCRCKRKILSQNRNEFILCCHSAVNDVKTHKGQFRIIFYKNIWDYKSIYSKDLNYFDQLMQQITVTSFTELTIVDIYVELDLSQFDSRLENQIFVHQHQISVLSDKVKELFEDLRLQFKSRNVTMFLENQEIFEDIGVTFQLLPIDNHIIPKNLQFKVKLFNEKNNIALQTLISNKFNIIFKNQGVYFQNLILNYYNENDIKSIISILWAELEKHTTVYAVELQHLQILNPVYNELVNDINFLKSSFFNTIYFSIKDPKAGVFLNNINLNGLVPKIHIQLVDIVDK</sequence>